<dbReference type="InterPro" id="IPR012338">
    <property type="entry name" value="Beta-lactam/transpept-like"/>
</dbReference>
<dbReference type="InterPro" id="IPR005543">
    <property type="entry name" value="PASTA_dom"/>
</dbReference>
<dbReference type="CDD" id="cd06575">
    <property type="entry name" value="PASTA_Pbp2x-like_2"/>
    <property type="match status" value="1"/>
</dbReference>
<dbReference type="PROSITE" id="PS51178">
    <property type="entry name" value="PASTA"/>
    <property type="match status" value="1"/>
</dbReference>
<name>A0ABS2NJG3_9BACI</name>
<dbReference type="SUPFAM" id="SSF56519">
    <property type="entry name" value="Penicillin binding protein dimerisation domain"/>
    <property type="match status" value="1"/>
</dbReference>
<proteinExistence type="inferred from homology"/>
<dbReference type="PANTHER" id="PTHR30627">
    <property type="entry name" value="PEPTIDOGLYCAN D,D-TRANSPEPTIDASE"/>
    <property type="match status" value="1"/>
</dbReference>
<evidence type="ECO:0000256" key="5">
    <source>
        <dbReference type="ARBA" id="ARBA00023136"/>
    </source>
</evidence>
<dbReference type="Pfam" id="PF00905">
    <property type="entry name" value="Transpeptidase"/>
    <property type="match status" value="1"/>
</dbReference>
<comment type="subcellular location">
    <subcellularLocation>
        <location evidence="1">Membrane</location>
    </subcellularLocation>
</comment>
<dbReference type="Pfam" id="PF03717">
    <property type="entry name" value="PBP_dimer"/>
    <property type="match status" value="1"/>
</dbReference>
<keyword evidence="5" id="KW-0472">Membrane</keyword>
<accession>A0ABS2NJG3</accession>
<evidence type="ECO:0000256" key="4">
    <source>
        <dbReference type="ARBA" id="ARBA00012448"/>
    </source>
</evidence>
<feature type="domain" description="PASTA" evidence="7">
    <location>
        <begin position="596"/>
        <end position="656"/>
    </location>
</feature>
<reference evidence="8 9" key="1">
    <citation type="submission" date="2021-01" db="EMBL/GenBank/DDBJ databases">
        <title>Genomic Encyclopedia of Type Strains, Phase IV (KMG-IV): sequencing the most valuable type-strain genomes for metagenomic binning, comparative biology and taxonomic classification.</title>
        <authorList>
            <person name="Goeker M."/>
        </authorList>
    </citation>
    <scope>NUCLEOTIDE SEQUENCE [LARGE SCALE GENOMIC DNA]</scope>
    <source>
        <strain evidence="8 9">DSM 24834</strain>
    </source>
</reference>
<gene>
    <name evidence="8" type="ORF">JOC86_004567</name>
</gene>
<dbReference type="CDD" id="cd06576">
    <property type="entry name" value="PASTA_Pbp2x-like_1"/>
    <property type="match status" value="1"/>
</dbReference>
<dbReference type="Pfam" id="PF03793">
    <property type="entry name" value="PASTA"/>
    <property type="match status" value="1"/>
</dbReference>
<comment type="similarity">
    <text evidence="3">Belongs to the transpeptidase family.</text>
</comment>
<evidence type="ECO:0000313" key="9">
    <source>
        <dbReference type="Proteomes" id="UP001646157"/>
    </source>
</evidence>
<evidence type="ECO:0000256" key="3">
    <source>
        <dbReference type="ARBA" id="ARBA00007171"/>
    </source>
</evidence>
<dbReference type="Gene3D" id="2.20.70.70">
    <property type="match status" value="1"/>
</dbReference>
<dbReference type="EMBL" id="JAFBDZ010000006">
    <property type="protein sequence ID" value="MBM7587992.1"/>
    <property type="molecule type" value="Genomic_DNA"/>
</dbReference>
<keyword evidence="9" id="KW-1185">Reference proteome</keyword>
<comment type="pathway">
    <text evidence="2">Cell wall biogenesis; peptidoglycan biosynthesis.</text>
</comment>
<dbReference type="SUPFAM" id="SSF54184">
    <property type="entry name" value="Penicillin-binding protein 2x (pbp-2x), c-terminal domain"/>
    <property type="match status" value="2"/>
</dbReference>
<dbReference type="RefSeq" id="WP_205175302.1">
    <property type="nucleotide sequence ID" value="NZ_JAFBDZ010000006.1"/>
</dbReference>
<dbReference type="InterPro" id="IPR005311">
    <property type="entry name" value="PBP_dimer"/>
</dbReference>
<dbReference type="Gene3D" id="3.30.70.2110">
    <property type="match status" value="1"/>
</dbReference>
<dbReference type="InterPro" id="IPR036138">
    <property type="entry name" value="PBP_dimer_sf"/>
</dbReference>
<comment type="caution">
    <text evidence="8">The sequence shown here is derived from an EMBL/GenBank/DDBJ whole genome shotgun (WGS) entry which is preliminary data.</text>
</comment>
<evidence type="ECO:0000313" key="8">
    <source>
        <dbReference type="EMBL" id="MBM7587992.1"/>
    </source>
</evidence>
<dbReference type="InterPro" id="IPR001460">
    <property type="entry name" value="PCN-bd_Tpept"/>
</dbReference>
<evidence type="ECO:0000256" key="2">
    <source>
        <dbReference type="ARBA" id="ARBA00004752"/>
    </source>
</evidence>
<evidence type="ECO:0000256" key="1">
    <source>
        <dbReference type="ARBA" id="ARBA00004370"/>
    </source>
</evidence>
<dbReference type="Gene3D" id="3.90.1310.10">
    <property type="entry name" value="Penicillin-binding protein 2a (Domain 2)"/>
    <property type="match status" value="1"/>
</dbReference>
<protein>
    <recommendedName>
        <fullName evidence="4">serine-type D-Ala-D-Ala carboxypeptidase</fullName>
        <ecNumber evidence="4">3.4.16.4</ecNumber>
    </recommendedName>
</protein>
<dbReference type="EC" id="3.4.16.4" evidence="4"/>
<dbReference type="PANTHER" id="PTHR30627:SF26">
    <property type="entry name" value="PENICILLIN-BINDING PROTEIN 2B"/>
    <property type="match status" value="1"/>
</dbReference>
<evidence type="ECO:0000256" key="6">
    <source>
        <dbReference type="ARBA" id="ARBA00034000"/>
    </source>
</evidence>
<sequence>MKSNRHMMRMNGTILFFLFALLFFIVFIRFLSIQITREAEGRNLLTEAEKKYRKNDIIESSRGTIYDQNNIIIAEDGYSYKLTAILDPTVTFDPHNPLHVKDPKRTATILSKYLDMSKKEILERLSQKHVFQIEFGIAGQGISDQLKRKIEKENLPGLTFIKEPKRNYPNGYFASHLIGFTQNLETKNGTKQIGMLGIEKSLNAVLAGKDGQVNFNSDVWGYLLPNGKKHVTPPQNGNDVHLSIDKKIQVYMEETLDKVEKEYQPKQMFSIVSNPKTGEILAMGQRPTFNENLDGLDHNWNNFIVESSFEPGSTMKAFSLAAAVDSHSFNPNATYQSGKYFVSGYPNPIKDWNNGAGWGTVTFLEGVQRSSNVAFANLLQLIGVERYKEYLGAFQFGKKVGIDLPNEALGKILYDYPIEKVTTIFGQGSTVTALQMIQAISAIANDGNMMKPQIISEIVNSSTKAVIKQFEPKVVGTPISKEAARLTRQYLATTVSSAKGTGQLFNIPNVQVAGKSGTAQISNPDGGGYLTGRENYLFSFIGMAPADDPEVVVYVGIQQPELPPSEIGSVPVAKLFNPIMEKSLKYRKVQSKETPKVQSEMVPSLKGETVSNARKILIEKGFTPIILGTGDMIMKQSSKKGTKLLPNEKVILTTNDQLTIPDMTGWSIRDVSKVASLTNLTLKIEGSGFLMEQSIKANRELEENDVLKASFEQPTQ</sequence>
<dbReference type="InterPro" id="IPR050515">
    <property type="entry name" value="Beta-lactam/transpept"/>
</dbReference>
<dbReference type="Proteomes" id="UP001646157">
    <property type="component" value="Unassembled WGS sequence"/>
</dbReference>
<dbReference type="Gene3D" id="3.40.710.10">
    <property type="entry name" value="DD-peptidase/beta-lactamase superfamily"/>
    <property type="match status" value="1"/>
</dbReference>
<dbReference type="SUPFAM" id="SSF56601">
    <property type="entry name" value="beta-lactamase/transpeptidase-like"/>
    <property type="match status" value="1"/>
</dbReference>
<dbReference type="SMART" id="SM00740">
    <property type="entry name" value="PASTA"/>
    <property type="match status" value="2"/>
</dbReference>
<organism evidence="8 9">
    <name type="scientific">Rossellomorea pakistanensis</name>
    <dbReference type="NCBI Taxonomy" id="992288"/>
    <lineage>
        <taxon>Bacteria</taxon>
        <taxon>Bacillati</taxon>
        <taxon>Bacillota</taxon>
        <taxon>Bacilli</taxon>
        <taxon>Bacillales</taxon>
        <taxon>Bacillaceae</taxon>
        <taxon>Rossellomorea</taxon>
    </lineage>
</organism>
<evidence type="ECO:0000259" key="7">
    <source>
        <dbReference type="PROSITE" id="PS51178"/>
    </source>
</evidence>
<comment type="catalytic activity">
    <reaction evidence="6">
        <text>Preferential cleavage: (Ac)2-L-Lys-D-Ala-|-D-Ala. Also transpeptidation of peptidyl-alanyl moieties that are N-acyl substituents of D-alanine.</text>
        <dbReference type="EC" id="3.4.16.4"/>
    </reaction>
</comment>